<comment type="caution">
    <text evidence="2">The sequence shown here is derived from an EMBL/GenBank/DDBJ whole genome shotgun (WGS) entry which is preliminary data.</text>
</comment>
<dbReference type="Proteomes" id="UP000579531">
    <property type="component" value="Unassembled WGS sequence"/>
</dbReference>
<reference evidence="2 3" key="1">
    <citation type="submission" date="2020-08" db="EMBL/GenBank/DDBJ databases">
        <title>Sequencing the genomes of 1000 actinobacteria strains.</title>
        <authorList>
            <person name="Klenk H.-P."/>
        </authorList>
    </citation>
    <scope>NUCLEOTIDE SEQUENCE [LARGE SCALE GENOMIC DNA]</scope>
    <source>
        <strain evidence="2 3">DSM 40129</strain>
    </source>
</reference>
<dbReference type="AlphaFoldDB" id="A0AA89THN5"/>
<accession>A0AA89THN5</accession>
<evidence type="ECO:0000256" key="1">
    <source>
        <dbReference type="SAM" id="MobiDB-lite"/>
    </source>
</evidence>
<gene>
    <name evidence="2" type="ORF">HNR72_003230</name>
</gene>
<dbReference type="GeneID" id="93839645"/>
<proteinExistence type="predicted"/>
<dbReference type="RefSeq" id="WP_311240994.1">
    <property type="nucleotide sequence ID" value="NZ_BAABFE010000010.1"/>
</dbReference>
<keyword evidence="3" id="KW-1185">Reference proteome</keyword>
<evidence type="ECO:0000313" key="2">
    <source>
        <dbReference type="EMBL" id="MBB5812202.1"/>
    </source>
</evidence>
<feature type="region of interest" description="Disordered" evidence="1">
    <location>
        <begin position="59"/>
        <end position="96"/>
    </location>
</feature>
<protein>
    <submittedName>
        <fullName evidence="2">Uncharacterized protein</fullName>
    </submittedName>
</protein>
<evidence type="ECO:0000313" key="3">
    <source>
        <dbReference type="Proteomes" id="UP000579531"/>
    </source>
</evidence>
<dbReference type="EMBL" id="JACHLX010000001">
    <property type="protein sequence ID" value="MBB5812202.1"/>
    <property type="molecule type" value="Genomic_DNA"/>
</dbReference>
<name>A0AA89THN5_STRCU</name>
<feature type="compositionally biased region" description="Low complexity" evidence="1">
    <location>
        <begin position="68"/>
        <end position="82"/>
    </location>
</feature>
<organism evidence="2 3">
    <name type="scientific">Streptomyces collinus</name>
    <dbReference type="NCBI Taxonomy" id="42684"/>
    <lineage>
        <taxon>Bacteria</taxon>
        <taxon>Bacillati</taxon>
        <taxon>Actinomycetota</taxon>
        <taxon>Actinomycetes</taxon>
        <taxon>Kitasatosporales</taxon>
        <taxon>Streptomycetaceae</taxon>
        <taxon>Streptomyces</taxon>
    </lineage>
</organism>
<sequence>MRTASVTPPEVDHEAAEGLGAECRRLLPSATKTARIGADLTAVVTGTPSARPASLLVSVADRETNGTASAPASAGRRSSAGSARHRREERHEPVPE</sequence>